<dbReference type="Pfam" id="PF00296">
    <property type="entry name" value="Bac_luciferase"/>
    <property type="match status" value="1"/>
</dbReference>
<keyword evidence="2" id="KW-0288">FMN</keyword>
<evidence type="ECO:0000256" key="3">
    <source>
        <dbReference type="ARBA" id="ARBA00023002"/>
    </source>
</evidence>
<comment type="caution">
    <text evidence="6">The sequence shown here is derived from an EMBL/GenBank/DDBJ whole genome shotgun (WGS) entry which is preliminary data.</text>
</comment>
<evidence type="ECO:0000259" key="5">
    <source>
        <dbReference type="Pfam" id="PF00296"/>
    </source>
</evidence>
<dbReference type="InterPro" id="IPR050172">
    <property type="entry name" value="SsuD_RutA_monooxygenase"/>
</dbReference>
<proteinExistence type="predicted"/>
<evidence type="ECO:0000256" key="1">
    <source>
        <dbReference type="ARBA" id="ARBA00022630"/>
    </source>
</evidence>
<dbReference type="EMBL" id="LAZR01002116">
    <property type="protein sequence ID" value="KKN34281.1"/>
    <property type="molecule type" value="Genomic_DNA"/>
</dbReference>
<evidence type="ECO:0000256" key="2">
    <source>
        <dbReference type="ARBA" id="ARBA00022643"/>
    </source>
</evidence>
<dbReference type="GO" id="GO:0046306">
    <property type="term" value="P:alkanesulfonate catabolic process"/>
    <property type="evidence" value="ECO:0007669"/>
    <property type="project" value="TreeGrafter"/>
</dbReference>
<evidence type="ECO:0000256" key="4">
    <source>
        <dbReference type="ARBA" id="ARBA00023033"/>
    </source>
</evidence>
<dbReference type="Gene3D" id="3.20.20.30">
    <property type="entry name" value="Luciferase-like domain"/>
    <property type="match status" value="1"/>
</dbReference>
<dbReference type="SUPFAM" id="SSF51679">
    <property type="entry name" value="Bacterial luciferase-like"/>
    <property type="match status" value="1"/>
</dbReference>
<name>A0A0F9SBD1_9ZZZZ</name>
<keyword evidence="4" id="KW-0503">Monooxygenase</keyword>
<feature type="domain" description="Luciferase-like" evidence="5">
    <location>
        <begin position="10"/>
        <end position="267"/>
    </location>
</feature>
<dbReference type="InterPro" id="IPR036661">
    <property type="entry name" value="Luciferase-like_sf"/>
</dbReference>
<dbReference type="InterPro" id="IPR011251">
    <property type="entry name" value="Luciferase-like_dom"/>
</dbReference>
<dbReference type="PANTHER" id="PTHR42847:SF4">
    <property type="entry name" value="ALKANESULFONATE MONOOXYGENASE-RELATED"/>
    <property type="match status" value="1"/>
</dbReference>
<dbReference type="GO" id="GO:0008726">
    <property type="term" value="F:alkanesulfonate monooxygenase activity"/>
    <property type="evidence" value="ECO:0007669"/>
    <property type="project" value="TreeGrafter"/>
</dbReference>
<accession>A0A0F9SBD1</accession>
<reference evidence="6" key="1">
    <citation type="journal article" date="2015" name="Nature">
        <title>Complex archaea that bridge the gap between prokaryotes and eukaryotes.</title>
        <authorList>
            <person name="Spang A."/>
            <person name="Saw J.H."/>
            <person name="Jorgensen S.L."/>
            <person name="Zaremba-Niedzwiedzka K."/>
            <person name="Martijn J."/>
            <person name="Lind A.E."/>
            <person name="van Eijk R."/>
            <person name="Schleper C."/>
            <person name="Guy L."/>
            <person name="Ettema T.J."/>
        </authorList>
    </citation>
    <scope>NUCLEOTIDE SEQUENCE</scope>
</reference>
<evidence type="ECO:0000313" key="6">
    <source>
        <dbReference type="EMBL" id="KKN34281.1"/>
    </source>
</evidence>
<dbReference type="PANTHER" id="PTHR42847">
    <property type="entry name" value="ALKANESULFONATE MONOOXYGENASE"/>
    <property type="match status" value="1"/>
</dbReference>
<organism evidence="6">
    <name type="scientific">marine sediment metagenome</name>
    <dbReference type="NCBI Taxonomy" id="412755"/>
    <lineage>
        <taxon>unclassified sequences</taxon>
        <taxon>metagenomes</taxon>
        <taxon>ecological metagenomes</taxon>
    </lineage>
</organism>
<gene>
    <name evidence="6" type="ORF">LCGC14_0795380</name>
</gene>
<keyword evidence="1" id="KW-0285">Flavoprotein</keyword>
<keyword evidence="3" id="KW-0560">Oxidoreductase</keyword>
<protein>
    <recommendedName>
        <fullName evidence="5">Luciferase-like domain-containing protein</fullName>
    </recommendedName>
</protein>
<dbReference type="AlphaFoldDB" id="A0A0F9SBD1"/>
<sequence>MLWSLPGDDWVDKVKRIEELGYSSLLIPDHPNLQWDSVATQTAIAVVTEKLNVGSYVFNIDFHHPVMLAKASATIQNISKGRHEFGIGAGWSKLEYEQAGISFNKPGIRVSRLGEAIQVIQSMWDNKRTSFKGAHFTISNQPQAASDMNWGHPKTLMGVGGKKSLSLAGKYADIISIIPQGVNFTDYLTPKRLKEKISWVQSAAEKASRDLEEIEYNFTYFPGLEITDDPEPTLKQIAKGWGHTVDEVKQNPNYFVGNLSEFRKDIEERYKMTGINYYVIPGYLNNFEEIEKIGSIVKKLGNL</sequence>